<dbReference type="Proteomes" id="UP000244722">
    <property type="component" value="Unassembled WGS sequence"/>
</dbReference>
<organism evidence="3 4">
    <name type="scientific">Tuber borchii</name>
    <name type="common">White truffle</name>
    <dbReference type="NCBI Taxonomy" id="42251"/>
    <lineage>
        <taxon>Eukaryota</taxon>
        <taxon>Fungi</taxon>
        <taxon>Dikarya</taxon>
        <taxon>Ascomycota</taxon>
        <taxon>Pezizomycotina</taxon>
        <taxon>Pezizomycetes</taxon>
        <taxon>Pezizales</taxon>
        <taxon>Tuberaceae</taxon>
        <taxon>Tuber</taxon>
    </lineage>
</organism>
<gene>
    <name evidence="3" type="ORF">B9Z19DRAFT_1049257</name>
</gene>
<dbReference type="EMBL" id="NESQ01000133">
    <property type="protein sequence ID" value="PUU77992.1"/>
    <property type="molecule type" value="Genomic_DNA"/>
</dbReference>
<keyword evidence="1" id="KW-0812">Transmembrane</keyword>
<feature type="transmembrane region" description="Helical" evidence="1">
    <location>
        <begin position="380"/>
        <end position="400"/>
    </location>
</feature>
<feature type="transmembrane region" description="Helical" evidence="1">
    <location>
        <begin position="585"/>
        <end position="608"/>
    </location>
</feature>
<feature type="transmembrane region" description="Helical" evidence="1">
    <location>
        <begin position="628"/>
        <end position="647"/>
    </location>
</feature>
<evidence type="ECO:0000256" key="1">
    <source>
        <dbReference type="SAM" id="Phobius"/>
    </source>
</evidence>
<feature type="domain" description="DUF6536" evidence="2">
    <location>
        <begin position="53"/>
        <end position="204"/>
    </location>
</feature>
<sequence>MAAALIGNNHYNKGVGGGGKFASIELLTLDSDFTQEESNSFSSVRKPIWYTGWHTGVLVSATSAVIVLFINIGLTIYAATNPRYMMEGRIGTLYSGSCDKTKTIELWLHLGINALSTLLLSGSNYTQQYLAAPTRSEIDAAHAKRQWMDIGVPSVRNLLRIKRERALLWIIIGFMSIPLHLLYNSGVFTSLAANEFFITVVSNNHFEPRTYRNTTKTQISTFQDMSLNATTGRKYGDVGYQTNSSKIQLFSSMLEGLSPSTQGYEDLTSLECAKVYNTDFVSHHRNLFLIAKHISNPAHPGTILAMHISDLRRSSPSNWICSDDFDPQSTDCCDPSEPTTNLTSGLQWWVKLKTVGEVEIIGCKSEITNEKCKVQFSLDIMIVVICCNLVKACCMVMAVVRSREPTLVTLGDAVDSFLRTPDQTTIGICFADRQFIKREWRHGWKTGPRQWKQKGLHRWWTSVSKKRWIVCNFFCSITIIAAGVLLRFGMISDGELRDTDLKSMGLGKVNGISLVRASFRNITHAILIANLPQTVLSFLYLSYNSLFTCMLAGHEWSLFGHHHRTLRVTSPGPGQRSTYWLQIPYTYAIPLMTISGLLHWLTSQSIFLARVEIWDSFGRETPSPISTVGYSCIAIIFLLTLGILALLTAAGMGYKKFAAEITTVGNCSAAISAACHASGPGSEEITGEKVRWGDVGIASNLGVRHLTFSSEEEVRKPEFGEAYAGKMGEGE</sequence>
<dbReference type="PANTHER" id="PTHR35395">
    <property type="entry name" value="DUF6536 DOMAIN-CONTAINING PROTEIN"/>
    <property type="match status" value="1"/>
</dbReference>
<dbReference type="PANTHER" id="PTHR35395:SF1">
    <property type="entry name" value="DUF6536 DOMAIN-CONTAINING PROTEIN"/>
    <property type="match status" value="1"/>
</dbReference>
<dbReference type="STRING" id="42251.A0A2T6ZR83"/>
<name>A0A2T6ZR83_TUBBO</name>
<proteinExistence type="predicted"/>
<evidence type="ECO:0000313" key="3">
    <source>
        <dbReference type="EMBL" id="PUU77992.1"/>
    </source>
</evidence>
<protein>
    <recommendedName>
        <fullName evidence="2">DUF6536 domain-containing protein</fullName>
    </recommendedName>
</protein>
<keyword evidence="1" id="KW-0472">Membrane</keyword>
<keyword evidence="4" id="KW-1185">Reference proteome</keyword>
<evidence type="ECO:0000259" key="2">
    <source>
        <dbReference type="Pfam" id="PF20163"/>
    </source>
</evidence>
<reference evidence="3 4" key="1">
    <citation type="submission" date="2017-04" db="EMBL/GenBank/DDBJ databases">
        <title>Draft genome sequence of Tuber borchii Vittad., a whitish edible truffle.</title>
        <authorList>
            <consortium name="DOE Joint Genome Institute"/>
            <person name="Murat C."/>
            <person name="Kuo A."/>
            <person name="Barry K.W."/>
            <person name="Clum A."/>
            <person name="Dockter R.B."/>
            <person name="Fauchery L."/>
            <person name="Iotti M."/>
            <person name="Kohler A."/>
            <person name="Labutti K."/>
            <person name="Lindquist E.A."/>
            <person name="Lipzen A."/>
            <person name="Ohm R.A."/>
            <person name="Wang M."/>
            <person name="Grigoriev I.V."/>
            <person name="Zambonelli A."/>
            <person name="Martin F.M."/>
        </authorList>
    </citation>
    <scope>NUCLEOTIDE SEQUENCE [LARGE SCALE GENOMIC DNA]</scope>
    <source>
        <strain evidence="3 4">Tbo3840</strain>
    </source>
</reference>
<feature type="transmembrane region" description="Helical" evidence="1">
    <location>
        <begin position="468"/>
        <end position="490"/>
    </location>
</feature>
<feature type="transmembrane region" description="Helical" evidence="1">
    <location>
        <begin position="166"/>
        <end position="183"/>
    </location>
</feature>
<keyword evidence="1" id="KW-1133">Transmembrane helix</keyword>
<dbReference type="OrthoDB" id="5429634at2759"/>
<evidence type="ECO:0000313" key="4">
    <source>
        <dbReference type="Proteomes" id="UP000244722"/>
    </source>
</evidence>
<accession>A0A2T6ZR83</accession>
<dbReference type="AlphaFoldDB" id="A0A2T6ZR83"/>
<comment type="caution">
    <text evidence="3">The sequence shown here is derived from an EMBL/GenBank/DDBJ whole genome shotgun (WGS) entry which is preliminary data.</text>
</comment>
<dbReference type="Pfam" id="PF20163">
    <property type="entry name" value="DUF6536"/>
    <property type="match status" value="1"/>
</dbReference>
<dbReference type="InterPro" id="IPR046623">
    <property type="entry name" value="DUF6536"/>
</dbReference>
<feature type="transmembrane region" description="Helical" evidence="1">
    <location>
        <begin position="57"/>
        <end position="79"/>
    </location>
</feature>